<proteinExistence type="inferred from homology"/>
<feature type="domain" description="PPIase cyclophilin-type" evidence="5">
    <location>
        <begin position="40"/>
        <end position="196"/>
    </location>
</feature>
<feature type="signal peptide" evidence="4">
    <location>
        <begin position="1"/>
        <end position="31"/>
    </location>
</feature>
<evidence type="ECO:0000313" key="7">
    <source>
        <dbReference type="Proteomes" id="UP000320672"/>
    </source>
</evidence>
<dbReference type="InterPro" id="IPR029000">
    <property type="entry name" value="Cyclophilin-like_dom_sf"/>
</dbReference>
<feature type="chain" id="PRO_5022260809" description="Peptidyl-prolyl cis-trans isomerase" evidence="4">
    <location>
        <begin position="32"/>
        <end position="199"/>
    </location>
</feature>
<dbReference type="KEGG" id="rml:FF011L_54510"/>
<dbReference type="InterPro" id="IPR020892">
    <property type="entry name" value="Cyclophilin-type_PPIase_CS"/>
</dbReference>
<comment type="function">
    <text evidence="4">PPIases accelerate the folding of proteins. It catalyzes the cis-trans isomerization of proline imidic peptide bonds in oligopeptides.</text>
</comment>
<dbReference type="PRINTS" id="PR00153">
    <property type="entry name" value="CSAPPISMRASE"/>
</dbReference>
<dbReference type="EC" id="5.2.1.8" evidence="4"/>
<comment type="similarity">
    <text evidence="1 4">Belongs to the cyclophilin-type PPIase family.</text>
</comment>
<gene>
    <name evidence="6" type="ORF">FF011L_54510</name>
</gene>
<evidence type="ECO:0000256" key="2">
    <source>
        <dbReference type="ARBA" id="ARBA00023110"/>
    </source>
</evidence>
<evidence type="ECO:0000256" key="3">
    <source>
        <dbReference type="ARBA" id="ARBA00023235"/>
    </source>
</evidence>
<dbReference type="RefSeq" id="WP_246109628.1">
    <property type="nucleotide sequence ID" value="NZ_CP036262.1"/>
</dbReference>
<dbReference type="GO" id="GO:0003755">
    <property type="term" value="F:peptidyl-prolyl cis-trans isomerase activity"/>
    <property type="evidence" value="ECO:0007669"/>
    <property type="project" value="UniProtKB-UniRule"/>
</dbReference>
<organism evidence="6 7">
    <name type="scientific">Roseimaritima multifibrata</name>
    <dbReference type="NCBI Taxonomy" id="1930274"/>
    <lineage>
        <taxon>Bacteria</taxon>
        <taxon>Pseudomonadati</taxon>
        <taxon>Planctomycetota</taxon>
        <taxon>Planctomycetia</taxon>
        <taxon>Pirellulales</taxon>
        <taxon>Pirellulaceae</taxon>
        <taxon>Roseimaritima</taxon>
    </lineage>
</organism>
<sequence length="199" mass="21391" precursor="true">MNQMFRSQMLGGRVLFASLAFVAASVVTVSAAEPVRVELDTTLGKIELELDADKAPQTVANFVQYVKDGHYNGTIFHRVIPQFMIQGGGMVAGLTEKPTRAPVKNESANGLKNLPYTVAMARTPAPDSATSQFFINLADNDFLNRENARDGAGYAVFGKVVAGKEVVDKIAGVKTVTKAPHANVPEKDVVLKTAKLIEK</sequence>
<dbReference type="EMBL" id="CP036262">
    <property type="protein sequence ID" value="QDS96639.1"/>
    <property type="molecule type" value="Genomic_DNA"/>
</dbReference>
<keyword evidence="3 4" id="KW-0413">Isomerase</keyword>
<dbReference type="PROSITE" id="PS00170">
    <property type="entry name" value="CSA_PPIASE_1"/>
    <property type="match status" value="1"/>
</dbReference>
<dbReference type="PANTHER" id="PTHR43246">
    <property type="entry name" value="PEPTIDYL-PROLYL CIS-TRANS ISOMERASE CYP38, CHLOROPLASTIC"/>
    <property type="match status" value="1"/>
</dbReference>
<accession>A0A517MP33</accession>
<dbReference type="AlphaFoldDB" id="A0A517MP33"/>
<dbReference type="PROSITE" id="PS50072">
    <property type="entry name" value="CSA_PPIASE_2"/>
    <property type="match status" value="1"/>
</dbReference>
<keyword evidence="2 4" id="KW-0697">Rotamase</keyword>
<reference evidence="6 7" key="1">
    <citation type="submission" date="2019-02" db="EMBL/GenBank/DDBJ databases">
        <title>Deep-cultivation of Planctomycetes and their phenomic and genomic characterization uncovers novel biology.</title>
        <authorList>
            <person name="Wiegand S."/>
            <person name="Jogler M."/>
            <person name="Boedeker C."/>
            <person name="Pinto D."/>
            <person name="Vollmers J."/>
            <person name="Rivas-Marin E."/>
            <person name="Kohn T."/>
            <person name="Peeters S.H."/>
            <person name="Heuer A."/>
            <person name="Rast P."/>
            <person name="Oberbeckmann S."/>
            <person name="Bunk B."/>
            <person name="Jeske O."/>
            <person name="Meyerdierks A."/>
            <person name="Storesund J.E."/>
            <person name="Kallscheuer N."/>
            <person name="Luecker S."/>
            <person name="Lage O.M."/>
            <person name="Pohl T."/>
            <person name="Merkel B.J."/>
            <person name="Hornburger P."/>
            <person name="Mueller R.-W."/>
            <person name="Bruemmer F."/>
            <person name="Labrenz M."/>
            <person name="Spormann A.M."/>
            <person name="Op den Camp H."/>
            <person name="Overmann J."/>
            <person name="Amann R."/>
            <person name="Jetten M.S.M."/>
            <person name="Mascher T."/>
            <person name="Medema M.H."/>
            <person name="Devos D.P."/>
            <person name="Kaster A.-K."/>
            <person name="Ovreas L."/>
            <person name="Rohde M."/>
            <person name="Galperin M.Y."/>
            <person name="Jogler C."/>
        </authorList>
    </citation>
    <scope>NUCLEOTIDE SEQUENCE [LARGE SCALE GENOMIC DNA]</scope>
    <source>
        <strain evidence="6 7">FF011L</strain>
    </source>
</reference>
<name>A0A517MP33_9BACT</name>
<evidence type="ECO:0000259" key="5">
    <source>
        <dbReference type="PROSITE" id="PS50072"/>
    </source>
</evidence>
<dbReference type="Pfam" id="PF00160">
    <property type="entry name" value="Pro_isomerase"/>
    <property type="match status" value="1"/>
</dbReference>
<dbReference type="Gene3D" id="2.40.100.10">
    <property type="entry name" value="Cyclophilin-like"/>
    <property type="match status" value="1"/>
</dbReference>
<keyword evidence="4" id="KW-0732">Signal</keyword>
<evidence type="ECO:0000256" key="4">
    <source>
        <dbReference type="RuleBase" id="RU363019"/>
    </source>
</evidence>
<keyword evidence="7" id="KW-1185">Reference proteome</keyword>
<dbReference type="SUPFAM" id="SSF50891">
    <property type="entry name" value="Cyclophilin-like"/>
    <property type="match status" value="1"/>
</dbReference>
<dbReference type="CDD" id="cd01920">
    <property type="entry name" value="cyclophilin_EcCYP_like"/>
    <property type="match status" value="1"/>
</dbReference>
<dbReference type="InterPro" id="IPR044665">
    <property type="entry name" value="E_coli_cyclophilin_A-like"/>
</dbReference>
<comment type="catalytic activity">
    <reaction evidence="4">
        <text>[protein]-peptidylproline (omega=180) = [protein]-peptidylproline (omega=0)</text>
        <dbReference type="Rhea" id="RHEA:16237"/>
        <dbReference type="Rhea" id="RHEA-COMP:10747"/>
        <dbReference type="Rhea" id="RHEA-COMP:10748"/>
        <dbReference type="ChEBI" id="CHEBI:83833"/>
        <dbReference type="ChEBI" id="CHEBI:83834"/>
        <dbReference type="EC" id="5.2.1.8"/>
    </reaction>
</comment>
<dbReference type="Proteomes" id="UP000320672">
    <property type="component" value="Chromosome"/>
</dbReference>
<dbReference type="GO" id="GO:0006457">
    <property type="term" value="P:protein folding"/>
    <property type="evidence" value="ECO:0007669"/>
    <property type="project" value="InterPro"/>
</dbReference>
<evidence type="ECO:0000313" key="6">
    <source>
        <dbReference type="EMBL" id="QDS96639.1"/>
    </source>
</evidence>
<dbReference type="InterPro" id="IPR002130">
    <property type="entry name" value="Cyclophilin-type_PPIase_dom"/>
</dbReference>
<protein>
    <recommendedName>
        <fullName evidence="4">Peptidyl-prolyl cis-trans isomerase</fullName>
        <shortName evidence="4">PPIase</shortName>
        <ecNumber evidence="4">5.2.1.8</ecNumber>
    </recommendedName>
</protein>
<evidence type="ECO:0000256" key="1">
    <source>
        <dbReference type="ARBA" id="ARBA00007365"/>
    </source>
</evidence>